<comment type="caution">
    <text evidence="1">The sequence shown here is derived from an EMBL/GenBank/DDBJ whole genome shotgun (WGS) entry which is preliminary data.</text>
</comment>
<dbReference type="EMBL" id="JACBKZ010000014">
    <property type="protein sequence ID" value="KAF5934142.1"/>
    <property type="molecule type" value="Genomic_DNA"/>
</dbReference>
<protein>
    <submittedName>
        <fullName evidence="1">Uncharacterized protein</fullName>
    </submittedName>
</protein>
<organism evidence="1 2">
    <name type="scientific">Camellia sinensis</name>
    <name type="common">Tea plant</name>
    <name type="synonym">Thea sinensis</name>
    <dbReference type="NCBI Taxonomy" id="4442"/>
    <lineage>
        <taxon>Eukaryota</taxon>
        <taxon>Viridiplantae</taxon>
        <taxon>Streptophyta</taxon>
        <taxon>Embryophyta</taxon>
        <taxon>Tracheophyta</taxon>
        <taxon>Spermatophyta</taxon>
        <taxon>Magnoliopsida</taxon>
        <taxon>eudicotyledons</taxon>
        <taxon>Gunneridae</taxon>
        <taxon>Pentapetalae</taxon>
        <taxon>asterids</taxon>
        <taxon>Ericales</taxon>
        <taxon>Theaceae</taxon>
        <taxon>Camellia</taxon>
    </lineage>
</organism>
<accession>A0A7J7G0I8</accession>
<name>A0A7J7G0I8_CAMSI</name>
<sequence length="110" mass="12848">MVMQDIGHETMQLTSMQGTMWVFEHASKHVTSFNHATPIMQQHTNMQQHTRWAYNNMQRDGLKLTWVACKLAKISSQYYGSEVQHTHTHACKYGPTLKHMKTTCKHKNMD</sequence>
<keyword evidence="2" id="KW-1185">Reference proteome</keyword>
<reference evidence="1 2" key="2">
    <citation type="submission" date="2020-07" db="EMBL/GenBank/DDBJ databases">
        <title>Genome assembly of wild tea tree DASZ reveals pedigree and selection history of tea varieties.</title>
        <authorList>
            <person name="Zhang W."/>
        </authorList>
    </citation>
    <scope>NUCLEOTIDE SEQUENCE [LARGE SCALE GENOMIC DNA]</scope>
    <source>
        <strain evidence="2">cv. G240</strain>
        <tissue evidence="1">Leaf</tissue>
    </source>
</reference>
<evidence type="ECO:0000313" key="2">
    <source>
        <dbReference type="Proteomes" id="UP000593564"/>
    </source>
</evidence>
<evidence type="ECO:0000313" key="1">
    <source>
        <dbReference type="EMBL" id="KAF5934142.1"/>
    </source>
</evidence>
<reference evidence="2" key="1">
    <citation type="journal article" date="2020" name="Nat. Commun.">
        <title>Genome assembly of wild tea tree DASZ reveals pedigree and selection history of tea varieties.</title>
        <authorList>
            <person name="Zhang W."/>
            <person name="Zhang Y."/>
            <person name="Qiu H."/>
            <person name="Guo Y."/>
            <person name="Wan H."/>
            <person name="Zhang X."/>
            <person name="Scossa F."/>
            <person name="Alseekh S."/>
            <person name="Zhang Q."/>
            <person name="Wang P."/>
            <person name="Xu L."/>
            <person name="Schmidt M.H."/>
            <person name="Jia X."/>
            <person name="Li D."/>
            <person name="Zhu A."/>
            <person name="Guo F."/>
            <person name="Chen W."/>
            <person name="Ni D."/>
            <person name="Usadel B."/>
            <person name="Fernie A.R."/>
            <person name="Wen W."/>
        </authorList>
    </citation>
    <scope>NUCLEOTIDE SEQUENCE [LARGE SCALE GENOMIC DNA]</scope>
    <source>
        <strain evidence="2">cv. G240</strain>
    </source>
</reference>
<dbReference type="AlphaFoldDB" id="A0A7J7G0I8"/>
<dbReference type="Proteomes" id="UP000593564">
    <property type="component" value="Unassembled WGS sequence"/>
</dbReference>
<gene>
    <name evidence="1" type="ORF">HYC85_030313</name>
</gene>
<proteinExistence type="predicted"/>